<evidence type="ECO:0000256" key="1">
    <source>
        <dbReference type="ARBA" id="ARBA00004141"/>
    </source>
</evidence>
<sequence length="455" mass="51284">MRTSGYYTFEADLYIYVAFIDFVPSGFEEMSISMSSIHEFNLLKDENNLENKALATADCGGNYDDGARWRNIRLVDGCEVVPAYNQSTSTVELKNLSETTFDEQNFKEILDNTVNLTDPALNLTEADIIYAADILYHYLDFDIGNTEEVMDYVFSITNNILRTSPESIDRAQKITNAANRIILSVDDLTNQVQLSTKDSLQFIRDFIASEIWVQDGFGDLVIGINLSNTTATMIEQDSLSSIKNVDDVDIPTAETAIYLDENLVKGIPLIPVIIVLAIDYDMYYGGKGYCWLSGDPLLYAFIIPIAVVILANLIVFTLVMCNLFRRKKNTMISNQSERKMAFLHFQAAVSIFVILGLTWVFGFMTVDDTRIVFHYLFAIFNAFQGLFVFLFFTFREKQIRNAWRKLCCPKSVYKSATSSEGYKGKSNSDTKSTELLGPRSNSTGYSNGGSQRSDI</sequence>
<reference evidence="8" key="1">
    <citation type="submission" date="2022-11" db="EMBL/GenBank/DDBJ databases">
        <title>Centuries of genome instability and evolution in soft-shell clam transmissible cancer (bioRxiv).</title>
        <authorList>
            <person name="Hart S.F.M."/>
            <person name="Yonemitsu M.A."/>
            <person name="Giersch R.M."/>
            <person name="Beal B.F."/>
            <person name="Arriagada G."/>
            <person name="Davis B.W."/>
            <person name="Ostrander E.A."/>
            <person name="Goff S.P."/>
            <person name="Metzger M.J."/>
        </authorList>
    </citation>
    <scope>NUCLEOTIDE SEQUENCE</scope>
    <source>
        <strain evidence="8">MELC-2E11</strain>
        <tissue evidence="8">Siphon/mantle</tissue>
    </source>
</reference>
<feature type="transmembrane region" description="Helical" evidence="6">
    <location>
        <begin position="342"/>
        <end position="366"/>
    </location>
</feature>
<feature type="transmembrane region" description="Helical" evidence="6">
    <location>
        <begin position="297"/>
        <end position="321"/>
    </location>
</feature>
<evidence type="ECO:0000256" key="6">
    <source>
        <dbReference type="SAM" id="Phobius"/>
    </source>
</evidence>
<feature type="region of interest" description="Disordered" evidence="5">
    <location>
        <begin position="415"/>
        <end position="455"/>
    </location>
</feature>
<evidence type="ECO:0000256" key="4">
    <source>
        <dbReference type="ARBA" id="ARBA00023136"/>
    </source>
</evidence>
<evidence type="ECO:0000256" key="5">
    <source>
        <dbReference type="SAM" id="MobiDB-lite"/>
    </source>
</evidence>
<dbReference type="SUPFAM" id="SSF81321">
    <property type="entry name" value="Family A G protein-coupled receptor-like"/>
    <property type="match status" value="1"/>
</dbReference>
<dbReference type="PANTHER" id="PTHR47767">
    <property type="entry name" value="ADHESION G PROTEIN-COUPLED RECEPTOR G7"/>
    <property type="match status" value="1"/>
</dbReference>
<evidence type="ECO:0000313" key="9">
    <source>
        <dbReference type="Proteomes" id="UP001164746"/>
    </source>
</evidence>
<dbReference type="Gene3D" id="1.20.1070.10">
    <property type="entry name" value="Rhodopsin 7-helix transmembrane proteins"/>
    <property type="match status" value="1"/>
</dbReference>
<keyword evidence="4 6" id="KW-0472">Membrane</keyword>
<gene>
    <name evidence="8" type="ORF">MAR_035388</name>
</gene>
<comment type="subcellular location">
    <subcellularLocation>
        <location evidence="1">Membrane</location>
        <topology evidence="1">Multi-pass membrane protein</topology>
    </subcellularLocation>
</comment>
<proteinExistence type="predicted"/>
<evidence type="ECO:0000256" key="3">
    <source>
        <dbReference type="ARBA" id="ARBA00022989"/>
    </source>
</evidence>
<dbReference type="PROSITE" id="PS50261">
    <property type="entry name" value="G_PROTEIN_RECEP_F2_4"/>
    <property type="match status" value="1"/>
</dbReference>
<dbReference type="Pfam" id="PF26588">
    <property type="entry name" value="GAIN_ADGRA3"/>
    <property type="match status" value="1"/>
</dbReference>
<evidence type="ECO:0000256" key="2">
    <source>
        <dbReference type="ARBA" id="ARBA00022692"/>
    </source>
</evidence>
<dbReference type="InterPro" id="IPR000832">
    <property type="entry name" value="GPCR_2_secretin-like"/>
</dbReference>
<dbReference type="EMBL" id="CP111018">
    <property type="protein sequence ID" value="WAR10312.1"/>
    <property type="molecule type" value="Genomic_DNA"/>
</dbReference>
<dbReference type="InterPro" id="IPR058808">
    <property type="entry name" value="GAIN_ADGRA2/3"/>
</dbReference>
<dbReference type="Pfam" id="PF00002">
    <property type="entry name" value="7tm_2"/>
    <property type="match status" value="1"/>
</dbReference>
<name>A0ABY7EJY8_MYAAR</name>
<feature type="compositionally biased region" description="Basic and acidic residues" evidence="5">
    <location>
        <begin position="422"/>
        <end position="432"/>
    </location>
</feature>
<dbReference type="Proteomes" id="UP001164746">
    <property type="component" value="Chromosome 7"/>
</dbReference>
<organism evidence="8 9">
    <name type="scientific">Mya arenaria</name>
    <name type="common">Soft-shell clam</name>
    <dbReference type="NCBI Taxonomy" id="6604"/>
    <lineage>
        <taxon>Eukaryota</taxon>
        <taxon>Metazoa</taxon>
        <taxon>Spiralia</taxon>
        <taxon>Lophotrochozoa</taxon>
        <taxon>Mollusca</taxon>
        <taxon>Bivalvia</taxon>
        <taxon>Autobranchia</taxon>
        <taxon>Heteroconchia</taxon>
        <taxon>Euheterodonta</taxon>
        <taxon>Imparidentia</taxon>
        <taxon>Neoheterodontei</taxon>
        <taxon>Myida</taxon>
        <taxon>Myoidea</taxon>
        <taxon>Myidae</taxon>
        <taxon>Mya</taxon>
    </lineage>
</organism>
<feature type="transmembrane region" description="Helical" evidence="6">
    <location>
        <begin position="372"/>
        <end position="394"/>
    </location>
</feature>
<dbReference type="InterPro" id="IPR053066">
    <property type="entry name" value="ADGR_G7"/>
</dbReference>
<keyword evidence="2 6" id="KW-0812">Transmembrane</keyword>
<dbReference type="InterPro" id="IPR017981">
    <property type="entry name" value="GPCR_2-like_7TM"/>
</dbReference>
<keyword evidence="3 6" id="KW-1133">Transmembrane helix</keyword>
<feature type="transmembrane region" description="Helical" evidence="6">
    <location>
        <begin position="267"/>
        <end position="285"/>
    </location>
</feature>
<feature type="compositionally biased region" description="Polar residues" evidence="5">
    <location>
        <begin position="439"/>
        <end position="455"/>
    </location>
</feature>
<evidence type="ECO:0000259" key="7">
    <source>
        <dbReference type="PROSITE" id="PS50261"/>
    </source>
</evidence>
<protein>
    <submittedName>
        <fullName evidence="8">AGRL2-like protein</fullName>
    </submittedName>
</protein>
<accession>A0ABY7EJY8</accession>
<keyword evidence="9" id="KW-1185">Reference proteome</keyword>
<feature type="domain" description="G-protein coupled receptors family 2 profile 2" evidence="7">
    <location>
        <begin position="266"/>
        <end position="396"/>
    </location>
</feature>
<evidence type="ECO:0000313" key="8">
    <source>
        <dbReference type="EMBL" id="WAR10312.1"/>
    </source>
</evidence>